<gene>
    <name evidence="3" type="ORF">QU481_07030</name>
</gene>
<keyword evidence="4" id="KW-1185">Reference proteome</keyword>
<comment type="similarity">
    <text evidence="1 2">Belongs to the UPF0102 family.</text>
</comment>
<organism evidence="3 4">
    <name type="scientific">Crenobacter oryzisoli</name>
    <dbReference type="NCBI Taxonomy" id="3056844"/>
    <lineage>
        <taxon>Bacteria</taxon>
        <taxon>Pseudomonadati</taxon>
        <taxon>Pseudomonadota</taxon>
        <taxon>Betaproteobacteria</taxon>
        <taxon>Neisseriales</taxon>
        <taxon>Neisseriaceae</taxon>
        <taxon>Crenobacter</taxon>
    </lineage>
</organism>
<reference evidence="3" key="1">
    <citation type="submission" date="2023-06" db="EMBL/GenBank/DDBJ databases">
        <authorList>
            <person name="Zhang S."/>
        </authorList>
    </citation>
    <scope>NUCLEOTIDE SEQUENCE</scope>
    <source>
        <strain evidence="3">SG2303</strain>
    </source>
</reference>
<name>A0ABT7XLL6_9NEIS</name>
<evidence type="ECO:0000313" key="4">
    <source>
        <dbReference type="Proteomes" id="UP001168540"/>
    </source>
</evidence>
<dbReference type="PANTHER" id="PTHR34039">
    <property type="entry name" value="UPF0102 PROTEIN YRAN"/>
    <property type="match status" value="1"/>
</dbReference>
<dbReference type="Pfam" id="PF02021">
    <property type="entry name" value="UPF0102"/>
    <property type="match status" value="1"/>
</dbReference>
<proteinExistence type="inferred from homology"/>
<dbReference type="SUPFAM" id="SSF52980">
    <property type="entry name" value="Restriction endonuclease-like"/>
    <property type="match status" value="1"/>
</dbReference>
<dbReference type="PANTHER" id="PTHR34039:SF1">
    <property type="entry name" value="UPF0102 PROTEIN YRAN"/>
    <property type="match status" value="1"/>
</dbReference>
<dbReference type="NCBIfam" id="TIGR00252">
    <property type="entry name" value="YraN family protein"/>
    <property type="match status" value="1"/>
</dbReference>
<dbReference type="InterPro" id="IPR003509">
    <property type="entry name" value="UPF0102_YraN-like"/>
</dbReference>
<dbReference type="RefSeq" id="WP_289829222.1">
    <property type="nucleotide sequence ID" value="NZ_JAUEDK010000009.1"/>
</dbReference>
<comment type="caution">
    <text evidence="3">The sequence shown here is derived from an EMBL/GenBank/DDBJ whole genome shotgun (WGS) entry which is preliminary data.</text>
</comment>
<sequence>MNKTGQAAEQRALEFLTGQGLKLVERNWHCAGGELDLVMRDGAAWVFVEVRHRASANFGGAAASITPAKCRKLVHAAQVYLTSKGIDAPCRIDAVLSEGQGSPVWLKNIIA</sequence>
<evidence type="ECO:0000256" key="2">
    <source>
        <dbReference type="HAMAP-Rule" id="MF_00048"/>
    </source>
</evidence>
<dbReference type="Gene3D" id="3.40.1350.10">
    <property type="match status" value="1"/>
</dbReference>
<dbReference type="HAMAP" id="MF_00048">
    <property type="entry name" value="UPF0102"/>
    <property type="match status" value="1"/>
</dbReference>
<dbReference type="InterPro" id="IPR011335">
    <property type="entry name" value="Restrct_endonuc-II-like"/>
</dbReference>
<evidence type="ECO:0000256" key="1">
    <source>
        <dbReference type="ARBA" id="ARBA00006738"/>
    </source>
</evidence>
<dbReference type="Proteomes" id="UP001168540">
    <property type="component" value="Unassembled WGS sequence"/>
</dbReference>
<dbReference type="EMBL" id="JAUEDK010000009">
    <property type="protein sequence ID" value="MDN0074645.1"/>
    <property type="molecule type" value="Genomic_DNA"/>
</dbReference>
<dbReference type="InterPro" id="IPR011856">
    <property type="entry name" value="tRNA_endonuc-like_dom_sf"/>
</dbReference>
<evidence type="ECO:0000313" key="3">
    <source>
        <dbReference type="EMBL" id="MDN0074645.1"/>
    </source>
</evidence>
<dbReference type="NCBIfam" id="NF009150">
    <property type="entry name" value="PRK12497.1-3"/>
    <property type="match status" value="1"/>
</dbReference>
<accession>A0ABT7XLL6</accession>
<protein>
    <recommendedName>
        <fullName evidence="2">UPF0102 protein QU481_07030</fullName>
    </recommendedName>
</protein>